<evidence type="ECO:0000313" key="3">
    <source>
        <dbReference type="Proteomes" id="UP001597389"/>
    </source>
</evidence>
<keyword evidence="3" id="KW-1185">Reference proteome</keyword>
<keyword evidence="1" id="KW-0732">Signal</keyword>
<reference evidence="3" key="1">
    <citation type="journal article" date="2019" name="Int. J. Syst. Evol. Microbiol.">
        <title>The Global Catalogue of Microorganisms (GCM) 10K type strain sequencing project: providing services to taxonomists for standard genome sequencing and annotation.</title>
        <authorList>
            <consortium name="The Broad Institute Genomics Platform"/>
            <consortium name="The Broad Institute Genome Sequencing Center for Infectious Disease"/>
            <person name="Wu L."/>
            <person name="Ma J."/>
        </authorList>
    </citation>
    <scope>NUCLEOTIDE SEQUENCE [LARGE SCALE GENOMIC DNA]</scope>
    <source>
        <strain evidence="3">CCUG 57942</strain>
    </source>
</reference>
<feature type="chain" id="PRO_5046401152" evidence="1">
    <location>
        <begin position="21"/>
        <end position="225"/>
    </location>
</feature>
<sequence>MKRTIVNLLALSLIVTSASAQIRAKVGPKHKNNHRAKALIGDPAEFGALTDKFREHQRLTSGGGAYYEKSEAKLRAEHAQLYRTIQFAVTEDRISEEDARDAIASLLTIGQKHLAGGDASEAQATSKELSELKQSIRSKMTDKAPAGTITPKVNRLQFHMEEVIRFGEDTDRLSSGDINSLRRQLDSLESKEDKAKADGTLSDRDHVKLIEESREIWRNALKKFS</sequence>
<evidence type="ECO:0000256" key="1">
    <source>
        <dbReference type="SAM" id="SignalP"/>
    </source>
</evidence>
<name>A0ABW4ZDE1_9BACT</name>
<dbReference type="EMBL" id="JBHUJB010000061">
    <property type="protein sequence ID" value="MFD2160018.1"/>
    <property type="molecule type" value="Genomic_DNA"/>
</dbReference>
<feature type="signal peptide" evidence="1">
    <location>
        <begin position="1"/>
        <end position="20"/>
    </location>
</feature>
<accession>A0ABW4ZDE1</accession>
<comment type="caution">
    <text evidence="2">The sequence shown here is derived from an EMBL/GenBank/DDBJ whole genome shotgun (WGS) entry which is preliminary data.</text>
</comment>
<dbReference type="Proteomes" id="UP001597389">
    <property type="component" value="Unassembled WGS sequence"/>
</dbReference>
<gene>
    <name evidence="2" type="ORF">ACFSW8_14010</name>
</gene>
<proteinExistence type="predicted"/>
<organism evidence="2 3">
    <name type="scientific">Rubritalea tangerina</name>
    <dbReference type="NCBI Taxonomy" id="430798"/>
    <lineage>
        <taxon>Bacteria</taxon>
        <taxon>Pseudomonadati</taxon>
        <taxon>Verrucomicrobiota</taxon>
        <taxon>Verrucomicrobiia</taxon>
        <taxon>Verrucomicrobiales</taxon>
        <taxon>Rubritaleaceae</taxon>
        <taxon>Rubritalea</taxon>
    </lineage>
</organism>
<evidence type="ECO:0000313" key="2">
    <source>
        <dbReference type="EMBL" id="MFD2160018.1"/>
    </source>
</evidence>
<dbReference type="RefSeq" id="WP_377088984.1">
    <property type="nucleotide sequence ID" value="NZ_JBHSJL010000014.1"/>
</dbReference>
<protein>
    <submittedName>
        <fullName evidence="2">Uncharacterized protein</fullName>
    </submittedName>
</protein>